<dbReference type="RefSeq" id="XP_014145946.1">
    <property type="nucleotide sequence ID" value="XM_014290471.1"/>
</dbReference>
<gene>
    <name evidence="1" type="ORF">SARC_15406</name>
</gene>
<dbReference type="AlphaFoldDB" id="A0A0L0F5X8"/>
<dbReference type="EMBL" id="KQ247670">
    <property type="protein sequence ID" value="KNC72044.1"/>
    <property type="molecule type" value="Genomic_DNA"/>
</dbReference>
<dbReference type="GeneID" id="25915910"/>
<organism evidence="1 2">
    <name type="scientific">Sphaeroforma arctica JP610</name>
    <dbReference type="NCBI Taxonomy" id="667725"/>
    <lineage>
        <taxon>Eukaryota</taxon>
        <taxon>Ichthyosporea</taxon>
        <taxon>Ichthyophonida</taxon>
        <taxon>Sphaeroforma</taxon>
    </lineage>
</organism>
<keyword evidence="2" id="KW-1185">Reference proteome</keyword>
<evidence type="ECO:0000313" key="2">
    <source>
        <dbReference type="Proteomes" id="UP000054560"/>
    </source>
</evidence>
<proteinExistence type="predicted"/>
<evidence type="ECO:0000313" key="1">
    <source>
        <dbReference type="EMBL" id="KNC72044.1"/>
    </source>
</evidence>
<dbReference type="Proteomes" id="UP000054560">
    <property type="component" value="Unassembled WGS sequence"/>
</dbReference>
<sequence>MHELSDLAGAPYQRICTNAIRREDDIWIVSSPGGPNSSAGLIQCRPASA</sequence>
<protein>
    <submittedName>
        <fullName evidence="1">Uncharacterized protein</fullName>
    </submittedName>
</protein>
<name>A0A0L0F5X8_9EUKA</name>
<reference evidence="1 2" key="1">
    <citation type="submission" date="2011-02" db="EMBL/GenBank/DDBJ databases">
        <title>The Genome Sequence of Sphaeroforma arctica JP610.</title>
        <authorList>
            <consortium name="The Broad Institute Genome Sequencing Platform"/>
            <person name="Russ C."/>
            <person name="Cuomo C."/>
            <person name="Young S.K."/>
            <person name="Zeng Q."/>
            <person name="Gargeya S."/>
            <person name="Alvarado L."/>
            <person name="Berlin A."/>
            <person name="Chapman S.B."/>
            <person name="Chen Z."/>
            <person name="Freedman E."/>
            <person name="Gellesch M."/>
            <person name="Goldberg J."/>
            <person name="Griggs A."/>
            <person name="Gujja S."/>
            <person name="Heilman E."/>
            <person name="Heiman D."/>
            <person name="Howarth C."/>
            <person name="Mehta T."/>
            <person name="Neiman D."/>
            <person name="Pearson M."/>
            <person name="Roberts A."/>
            <person name="Saif S."/>
            <person name="Shea T."/>
            <person name="Shenoy N."/>
            <person name="Sisk P."/>
            <person name="Stolte C."/>
            <person name="Sykes S."/>
            <person name="White J."/>
            <person name="Yandava C."/>
            <person name="Burger G."/>
            <person name="Gray M.W."/>
            <person name="Holland P.W.H."/>
            <person name="King N."/>
            <person name="Lang F.B.F."/>
            <person name="Roger A.J."/>
            <person name="Ruiz-Trillo I."/>
            <person name="Haas B."/>
            <person name="Nusbaum C."/>
            <person name="Birren B."/>
        </authorList>
    </citation>
    <scope>NUCLEOTIDE SEQUENCE [LARGE SCALE GENOMIC DNA]</scope>
    <source>
        <strain evidence="1 2">JP610</strain>
    </source>
</reference>
<accession>A0A0L0F5X8</accession>